<dbReference type="EMBL" id="WVTD01000003">
    <property type="protein sequence ID" value="MYL97209.1"/>
    <property type="molecule type" value="Genomic_DNA"/>
</dbReference>
<dbReference type="AlphaFoldDB" id="A0A7X4K6I6"/>
<sequence length="190" mass="21232">MGEAKRRKEALRKVMVDELRALAAPPSEAEQKLASILMGLSAKQAYRESAEKLAWAKMKPRECHANVSFYVNADPSKQATHVVGWWKQAHQFVLHSVIGMGPNLVCITPQQRGVPETFLFAPDPEITWADEGEGVRRFYRDGILVPKIVRTDPAAATGVATIGLERLAHGMDPARVWDLIDDEMGRRFSR</sequence>
<accession>A0A7X4K6I6</accession>
<organism evidence="1 2">
    <name type="scientific">Novosphingobium silvae</name>
    <dbReference type="NCBI Taxonomy" id="2692619"/>
    <lineage>
        <taxon>Bacteria</taxon>
        <taxon>Pseudomonadati</taxon>
        <taxon>Pseudomonadota</taxon>
        <taxon>Alphaproteobacteria</taxon>
        <taxon>Sphingomonadales</taxon>
        <taxon>Sphingomonadaceae</taxon>
        <taxon>Novosphingobium</taxon>
    </lineage>
</organism>
<proteinExistence type="predicted"/>
<name>A0A7X4K6I6_9SPHN</name>
<dbReference type="RefSeq" id="WP_160984949.1">
    <property type="nucleotide sequence ID" value="NZ_WVTD01000003.1"/>
</dbReference>
<comment type="caution">
    <text evidence="1">The sequence shown here is derived from an EMBL/GenBank/DDBJ whole genome shotgun (WGS) entry which is preliminary data.</text>
</comment>
<reference evidence="1 2" key="1">
    <citation type="submission" date="2019-12" db="EMBL/GenBank/DDBJ databases">
        <authorList>
            <person name="Feng G."/>
            <person name="Zhu H."/>
        </authorList>
    </citation>
    <scope>NUCLEOTIDE SEQUENCE [LARGE SCALE GENOMIC DNA]</scope>
    <source>
        <strain evidence="1 2">FGD1</strain>
    </source>
</reference>
<protein>
    <submittedName>
        <fullName evidence="1">Uncharacterized protein</fullName>
    </submittedName>
</protein>
<evidence type="ECO:0000313" key="1">
    <source>
        <dbReference type="EMBL" id="MYL97209.1"/>
    </source>
</evidence>
<dbReference type="Proteomes" id="UP000465810">
    <property type="component" value="Unassembled WGS sequence"/>
</dbReference>
<gene>
    <name evidence="1" type="ORF">GR702_05415</name>
</gene>
<evidence type="ECO:0000313" key="2">
    <source>
        <dbReference type="Proteomes" id="UP000465810"/>
    </source>
</evidence>
<keyword evidence="2" id="KW-1185">Reference proteome</keyword>